<accession>A0ABW5GE03</accession>
<evidence type="ECO:0000313" key="2">
    <source>
        <dbReference type="Proteomes" id="UP001597419"/>
    </source>
</evidence>
<comment type="caution">
    <text evidence="1">The sequence shown here is derived from an EMBL/GenBank/DDBJ whole genome shotgun (WGS) entry which is preliminary data.</text>
</comment>
<dbReference type="RefSeq" id="WP_345397459.1">
    <property type="nucleotide sequence ID" value="NZ_BAABHG010000008.1"/>
</dbReference>
<reference evidence="2" key="1">
    <citation type="journal article" date="2019" name="Int. J. Syst. Evol. Microbiol.">
        <title>The Global Catalogue of Microorganisms (GCM) 10K type strain sequencing project: providing services to taxonomists for standard genome sequencing and annotation.</title>
        <authorList>
            <consortium name="The Broad Institute Genomics Platform"/>
            <consortium name="The Broad Institute Genome Sequencing Center for Infectious Disease"/>
            <person name="Wu L."/>
            <person name="Ma J."/>
        </authorList>
    </citation>
    <scope>NUCLEOTIDE SEQUENCE [LARGE SCALE GENOMIC DNA]</scope>
    <source>
        <strain evidence="2">CGMCC 4.7643</strain>
    </source>
</reference>
<dbReference type="Proteomes" id="UP001597419">
    <property type="component" value="Unassembled WGS sequence"/>
</dbReference>
<dbReference type="EMBL" id="JBHUKU010000006">
    <property type="protein sequence ID" value="MFD2459736.1"/>
    <property type="molecule type" value="Genomic_DNA"/>
</dbReference>
<proteinExistence type="predicted"/>
<evidence type="ECO:0000313" key="1">
    <source>
        <dbReference type="EMBL" id="MFD2459736.1"/>
    </source>
</evidence>
<protein>
    <submittedName>
        <fullName evidence="1">Uncharacterized protein</fullName>
    </submittedName>
</protein>
<gene>
    <name evidence="1" type="ORF">ACFSYJ_14065</name>
</gene>
<organism evidence="1 2">
    <name type="scientific">Amycolatopsis samaneae</name>
    <dbReference type="NCBI Taxonomy" id="664691"/>
    <lineage>
        <taxon>Bacteria</taxon>
        <taxon>Bacillati</taxon>
        <taxon>Actinomycetota</taxon>
        <taxon>Actinomycetes</taxon>
        <taxon>Pseudonocardiales</taxon>
        <taxon>Pseudonocardiaceae</taxon>
        <taxon>Amycolatopsis</taxon>
    </lineage>
</organism>
<sequence length="48" mass="5186">MDGRTTLSILTLAPGRELRDAILASGMEVGMQEQLRVLEEIAISLGTE</sequence>
<keyword evidence="2" id="KW-1185">Reference proteome</keyword>
<name>A0ABW5GE03_9PSEU</name>